<evidence type="ECO:0000313" key="2">
    <source>
        <dbReference type="EMBL" id="EEF61088.1"/>
    </source>
</evidence>
<feature type="transmembrane region" description="Helical" evidence="1">
    <location>
        <begin position="84"/>
        <end position="106"/>
    </location>
</feature>
<evidence type="ECO:0000256" key="1">
    <source>
        <dbReference type="SAM" id="Phobius"/>
    </source>
</evidence>
<feature type="transmembrane region" description="Helical" evidence="1">
    <location>
        <begin position="54"/>
        <end position="72"/>
    </location>
</feature>
<protein>
    <recommendedName>
        <fullName evidence="4">Cytochrome b561 domain-containing protein</fullName>
    </recommendedName>
</protein>
<feature type="transmembrane region" description="Helical" evidence="1">
    <location>
        <begin position="118"/>
        <end position="143"/>
    </location>
</feature>
<sequence>MDMSSSNLEVALQIAAAMQLGIAILNLFLVRLIKWKVELGRMPLLIREVFHVHSWFISVTLTIFAVMTLRFAGEMSSHVANSVYRWLAGCIGIFWGFRTILQVAYYSSSHWRGNIRRIWIHIALLFMYGGFAVAYLISAFGVIK</sequence>
<dbReference type="EMBL" id="ABOX02000012">
    <property type="protein sequence ID" value="EEF61088.1"/>
    <property type="molecule type" value="Genomic_DNA"/>
</dbReference>
<reference evidence="2 3" key="1">
    <citation type="journal article" date="2011" name="J. Bacteriol.">
        <title>Genome sequence of 'Pedosphaera parvula' Ellin514, an aerobic Verrucomicrobial isolate from pasture soil.</title>
        <authorList>
            <person name="Kant R."/>
            <person name="van Passel M.W."/>
            <person name="Sangwan P."/>
            <person name="Palva A."/>
            <person name="Lucas S."/>
            <person name="Copeland A."/>
            <person name="Lapidus A."/>
            <person name="Glavina Del Rio T."/>
            <person name="Dalin E."/>
            <person name="Tice H."/>
            <person name="Bruce D."/>
            <person name="Goodwin L."/>
            <person name="Pitluck S."/>
            <person name="Chertkov O."/>
            <person name="Larimer F.W."/>
            <person name="Land M.L."/>
            <person name="Hauser L."/>
            <person name="Brettin T.S."/>
            <person name="Detter J.C."/>
            <person name="Han S."/>
            <person name="de Vos W.M."/>
            <person name="Janssen P.H."/>
            <person name="Smidt H."/>
        </authorList>
    </citation>
    <scope>NUCLEOTIDE SEQUENCE [LARGE SCALE GENOMIC DNA]</scope>
    <source>
        <strain evidence="2 3">Ellin514</strain>
    </source>
</reference>
<dbReference type="RefSeq" id="WP_007414983.1">
    <property type="nucleotide sequence ID" value="NZ_ABOX02000012.1"/>
</dbReference>
<keyword evidence="3" id="KW-1185">Reference proteome</keyword>
<evidence type="ECO:0008006" key="4">
    <source>
        <dbReference type="Google" id="ProtNLM"/>
    </source>
</evidence>
<proteinExistence type="predicted"/>
<keyword evidence="1" id="KW-1133">Transmembrane helix</keyword>
<name>B9XGN7_PEDPL</name>
<organism evidence="2 3">
    <name type="scientific">Pedosphaera parvula (strain Ellin514)</name>
    <dbReference type="NCBI Taxonomy" id="320771"/>
    <lineage>
        <taxon>Bacteria</taxon>
        <taxon>Pseudomonadati</taxon>
        <taxon>Verrucomicrobiota</taxon>
        <taxon>Pedosphaerae</taxon>
        <taxon>Pedosphaerales</taxon>
        <taxon>Pedosphaeraceae</taxon>
        <taxon>Pedosphaera</taxon>
    </lineage>
</organism>
<evidence type="ECO:0000313" key="3">
    <source>
        <dbReference type="Proteomes" id="UP000003688"/>
    </source>
</evidence>
<dbReference type="Proteomes" id="UP000003688">
    <property type="component" value="Unassembled WGS sequence"/>
</dbReference>
<keyword evidence="1" id="KW-0472">Membrane</keyword>
<accession>B9XGN7</accession>
<gene>
    <name evidence="2" type="ORF">Cflav_PD3805</name>
</gene>
<dbReference type="STRING" id="320771.Cflav_PD3805"/>
<keyword evidence="1" id="KW-0812">Transmembrane</keyword>
<comment type="caution">
    <text evidence="2">The sequence shown here is derived from an EMBL/GenBank/DDBJ whole genome shotgun (WGS) entry which is preliminary data.</text>
</comment>
<feature type="transmembrane region" description="Helical" evidence="1">
    <location>
        <begin position="12"/>
        <end position="33"/>
    </location>
</feature>
<dbReference type="AlphaFoldDB" id="B9XGN7"/>